<dbReference type="Proteomes" id="UP000619244">
    <property type="component" value="Unassembled WGS sequence"/>
</dbReference>
<dbReference type="EMBL" id="BMVU01000001">
    <property type="protein sequence ID" value="GGX54742.1"/>
    <property type="molecule type" value="Genomic_DNA"/>
</dbReference>
<feature type="compositionally biased region" description="Basic and acidic residues" evidence="1">
    <location>
        <begin position="1"/>
        <end position="18"/>
    </location>
</feature>
<reference evidence="2" key="2">
    <citation type="submission" date="2020-09" db="EMBL/GenBank/DDBJ databases">
        <authorList>
            <person name="Sun Q."/>
            <person name="Ohkuma M."/>
        </authorList>
    </citation>
    <scope>NUCLEOTIDE SEQUENCE</scope>
    <source>
        <strain evidence="2">JCM 4790</strain>
    </source>
</reference>
<reference evidence="2" key="1">
    <citation type="journal article" date="2014" name="Int. J. Syst. Evol. Microbiol.">
        <title>Complete genome sequence of Corynebacterium casei LMG S-19264T (=DSM 44701T), isolated from a smear-ripened cheese.</title>
        <authorList>
            <consortium name="US DOE Joint Genome Institute (JGI-PGF)"/>
            <person name="Walter F."/>
            <person name="Albersmeier A."/>
            <person name="Kalinowski J."/>
            <person name="Ruckert C."/>
        </authorList>
    </citation>
    <scope>NUCLEOTIDE SEQUENCE</scope>
    <source>
        <strain evidence="2">JCM 4790</strain>
    </source>
</reference>
<sequence>MVDGRQDGRGEHQRHQGDQRPGQVAAPGEDEQDDRDHRDTGRPLQRGGPEVDGHAAIVAEVNGPRTPAGRRPGLARHATLRNAGSGTRRRAAYRFPARRTPASGVRRG</sequence>
<feature type="region of interest" description="Disordered" evidence="1">
    <location>
        <begin position="1"/>
        <end position="91"/>
    </location>
</feature>
<dbReference type="AlphaFoldDB" id="A0A918K8Q2"/>
<evidence type="ECO:0000256" key="1">
    <source>
        <dbReference type="SAM" id="MobiDB-lite"/>
    </source>
</evidence>
<comment type="caution">
    <text evidence="2">The sequence shown here is derived from an EMBL/GenBank/DDBJ whole genome shotgun (WGS) entry which is preliminary data.</text>
</comment>
<name>A0A918K8Q2_9ACTN</name>
<organism evidence="2 3">
    <name type="scientific">Streptomyces minutiscleroticus</name>
    <dbReference type="NCBI Taxonomy" id="68238"/>
    <lineage>
        <taxon>Bacteria</taxon>
        <taxon>Bacillati</taxon>
        <taxon>Actinomycetota</taxon>
        <taxon>Actinomycetes</taxon>
        <taxon>Kitasatosporales</taxon>
        <taxon>Streptomycetaceae</taxon>
        <taxon>Streptomyces</taxon>
    </lineage>
</organism>
<accession>A0A918K8Q2</accession>
<gene>
    <name evidence="2" type="ORF">GCM10010358_06060</name>
</gene>
<keyword evidence="3" id="KW-1185">Reference proteome</keyword>
<evidence type="ECO:0000313" key="3">
    <source>
        <dbReference type="Proteomes" id="UP000619244"/>
    </source>
</evidence>
<evidence type="ECO:0000313" key="2">
    <source>
        <dbReference type="EMBL" id="GGX54742.1"/>
    </source>
</evidence>
<proteinExistence type="predicted"/>
<protein>
    <submittedName>
        <fullName evidence="2">Uncharacterized protein</fullName>
    </submittedName>
</protein>